<dbReference type="PANTHER" id="PTHR33194">
    <property type="entry name" value="ZINC KNUCKLE DOMAINCONTAINING PROTEIN"/>
    <property type="match status" value="1"/>
</dbReference>
<feature type="domain" description="CCHC-type" evidence="3">
    <location>
        <begin position="295"/>
        <end position="309"/>
    </location>
</feature>
<dbReference type="EMBL" id="JARKHS020013738">
    <property type="protein sequence ID" value="KAK8775782.1"/>
    <property type="molecule type" value="Genomic_DNA"/>
</dbReference>
<feature type="region of interest" description="Disordered" evidence="2">
    <location>
        <begin position="344"/>
        <end position="381"/>
    </location>
</feature>
<dbReference type="Proteomes" id="UP001321473">
    <property type="component" value="Unassembled WGS sequence"/>
</dbReference>
<evidence type="ECO:0000259" key="3">
    <source>
        <dbReference type="PROSITE" id="PS50158"/>
    </source>
</evidence>
<feature type="region of interest" description="Disordered" evidence="2">
    <location>
        <begin position="254"/>
        <end position="286"/>
    </location>
</feature>
<keyword evidence="5" id="KW-1185">Reference proteome</keyword>
<comment type="caution">
    <text evidence="4">The sequence shown here is derived from an EMBL/GenBank/DDBJ whole genome shotgun (WGS) entry which is preliminary data.</text>
</comment>
<evidence type="ECO:0000256" key="2">
    <source>
        <dbReference type="SAM" id="MobiDB-lite"/>
    </source>
</evidence>
<gene>
    <name evidence="4" type="ORF">V5799_030874</name>
</gene>
<dbReference type="GO" id="GO:0008270">
    <property type="term" value="F:zinc ion binding"/>
    <property type="evidence" value="ECO:0007669"/>
    <property type="project" value="UniProtKB-KW"/>
</dbReference>
<keyword evidence="1" id="KW-0479">Metal-binding</keyword>
<dbReference type="GO" id="GO:0003676">
    <property type="term" value="F:nucleic acid binding"/>
    <property type="evidence" value="ECO:0007669"/>
    <property type="project" value="InterPro"/>
</dbReference>
<dbReference type="PANTHER" id="PTHR33194:SF4">
    <property type="entry name" value="CCHC-TYPE DOMAIN-CONTAINING PROTEIN"/>
    <property type="match status" value="1"/>
</dbReference>
<dbReference type="InterPro" id="IPR001878">
    <property type="entry name" value="Znf_CCHC"/>
</dbReference>
<evidence type="ECO:0000313" key="5">
    <source>
        <dbReference type="Proteomes" id="UP001321473"/>
    </source>
</evidence>
<dbReference type="InterPro" id="IPR005162">
    <property type="entry name" value="Retrotrans_gag_dom"/>
</dbReference>
<protein>
    <recommendedName>
        <fullName evidence="3">CCHC-type domain-containing protein</fullName>
    </recommendedName>
</protein>
<feature type="compositionally biased region" description="Polar residues" evidence="2">
    <location>
        <begin position="346"/>
        <end position="359"/>
    </location>
</feature>
<evidence type="ECO:0000313" key="4">
    <source>
        <dbReference type="EMBL" id="KAK8775782.1"/>
    </source>
</evidence>
<organism evidence="4 5">
    <name type="scientific">Amblyomma americanum</name>
    <name type="common">Lone star tick</name>
    <dbReference type="NCBI Taxonomy" id="6943"/>
    <lineage>
        <taxon>Eukaryota</taxon>
        <taxon>Metazoa</taxon>
        <taxon>Ecdysozoa</taxon>
        <taxon>Arthropoda</taxon>
        <taxon>Chelicerata</taxon>
        <taxon>Arachnida</taxon>
        <taxon>Acari</taxon>
        <taxon>Parasitiformes</taxon>
        <taxon>Ixodida</taxon>
        <taxon>Ixodoidea</taxon>
        <taxon>Ixodidae</taxon>
        <taxon>Amblyomminae</taxon>
        <taxon>Amblyomma</taxon>
    </lineage>
</organism>
<dbReference type="SUPFAM" id="SSF57756">
    <property type="entry name" value="Retrovirus zinc finger-like domains"/>
    <property type="match status" value="1"/>
</dbReference>
<dbReference type="AlphaFoldDB" id="A0AAQ4ELU8"/>
<keyword evidence="1" id="KW-0862">Zinc</keyword>
<keyword evidence="1" id="KW-0863">Zinc-finger</keyword>
<dbReference type="InterPro" id="IPR036875">
    <property type="entry name" value="Znf_CCHC_sf"/>
</dbReference>
<dbReference type="SMART" id="SM00343">
    <property type="entry name" value="ZnF_C2HC"/>
    <property type="match status" value="1"/>
</dbReference>
<sequence length="381" mass="43667">MSTPIILQQPRVPPTFNGSLGEDPEEWLDQFERVASFNKWDDAAKIGHVFFSLDGSARTWYENYESSLTTWELFKRQLLKVFNSVVRKERAERLLESRIQLPNEPVRSYVEEMKRLFRRADPGKTEEKKVQFLMRGVKEQLFASLVRQPPKTVEEFMQEACTIENTLDVRARQYNRPSSACAIRSDTPATTSDSLREVIGEIVREELRRLLPSSPQPQAATLMDVVREEVQQALGTPTATEPQAMTYAAAVSTAQPQRQPPCPPRDEPIVPQRRLPAPACPTYDRRSSPRNRPLCFHCGEAGHILRHCPYRRIGLRGFAVNAPRPRFGQRPHEINEYLRREEYTPNRFSRSPSPSTSHFASPRRSYAAAVRGRSPSPRRGN</sequence>
<reference evidence="4 5" key="1">
    <citation type="journal article" date="2023" name="Arcadia Sci">
        <title>De novo assembly of a long-read Amblyomma americanum tick genome.</title>
        <authorList>
            <person name="Chou S."/>
            <person name="Poskanzer K.E."/>
            <person name="Rollins M."/>
            <person name="Thuy-Boun P.S."/>
        </authorList>
    </citation>
    <scope>NUCLEOTIDE SEQUENCE [LARGE SCALE GENOMIC DNA]</scope>
    <source>
        <strain evidence="4">F_SG_1</strain>
        <tissue evidence="4">Salivary glands</tissue>
    </source>
</reference>
<dbReference type="Gene3D" id="4.10.60.10">
    <property type="entry name" value="Zinc finger, CCHC-type"/>
    <property type="match status" value="1"/>
</dbReference>
<dbReference type="PROSITE" id="PS50158">
    <property type="entry name" value="ZF_CCHC"/>
    <property type="match status" value="1"/>
</dbReference>
<accession>A0AAQ4ELU8</accession>
<evidence type="ECO:0000256" key="1">
    <source>
        <dbReference type="PROSITE-ProRule" id="PRU00047"/>
    </source>
</evidence>
<proteinExistence type="predicted"/>
<name>A0AAQ4ELU8_AMBAM</name>
<dbReference type="Pfam" id="PF03732">
    <property type="entry name" value="Retrotrans_gag"/>
    <property type="match status" value="1"/>
</dbReference>